<dbReference type="KEGG" id="pacr:FXN63_20200"/>
<dbReference type="InterPro" id="IPR029035">
    <property type="entry name" value="DHS-like_NAD/FAD-binding_dom"/>
</dbReference>
<organism evidence="6 7">
    <name type="scientific">Pigmentiphaga aceris</name>
    <dbReference type="NCBI Taxonomy" id="1940612"/>
    <lineage>
        <taxon>Bacteria</taxon>
        <taxon>Pseudomonadati</taxon>
        <taxon>Pseudomonadota</taxon>
        <taxon>Betaproteobacteria</taxon>
        <taxon>Burkholderiales</taxon>
        <taxon>Alcaligenaceae</taxon>
        <taxon>Pigmentiphaga</taxon>
    </lineage>
</organism>
<evidence type="ECO:0000313" key="7">
    <source>
        <dbReference type="Proteomes" id="UP000325161"/>
    </source>
</evidence>
<dbReference type="InterPro" id="IPR026590">
    <property type="entry name" value="Ssirtuin_cat_dom"/>
</dbReference>
<feature type="binding site" evidence="4">
    <location>
        <position position="142"/>
    </location>
    <ligand>
        <name>Zn(2+)</name>
        <dbReference type="ChEBI" id="CHEBI:29105"/>
    </ligand>
</feature>
<evidence type="ECO:0000256" key="1">
    <source>
        <dbReference type="ARBA" id="ARBA00012928"/>
    </source>
</evidence>
<sequence length="277" mass="30862">MSIQLDDAVEQAAQWLRDADALLITAGAGMGIDSGLPDFRGNHGFWRVYPALGLQGRLFHEIASPGAFHEVPRLAWGFYGHRLNMYRQIEPHAGFGLLKAWGDALPHGAFVFTSNVDGHFAKVGFAPERITECHGSIHTFQCLNRCEPELWPADGWQPVIDEVRCHLMSPLPTCPRCGAIARPNILMFNDWDWVPDRMLQKRALLDAWLGKVDRLVVIELGAGLAIPTIRQFSERHGPRVVRINPEDFRIDSTVGVSVRSTALAALQMIDVRLGKLS</sequence>
<keyword evidence="4" id="KW-0479">Metal-binding</keyword>
<name>A0A5C0B4Y0_9BURK</name>
<dbReference type="AlphaFoldDB" id="A0A5C0B4Y0"/>
<dbReference type="PROSITE" id="PS50305">
    <property type="entry name" value="SIRTUIN"/>
    <property type="match status" value="1"/>
</dbReference>
<evidence type="ECO:0000256" key="3">
    <source>
        <dbReference type="ARBA" id="ARBA00023027"/>
    </source>
</evidence>
<dbReference type="PANTHER" id="PTHR11085">
    <property type="entry name" value="NAD-DEPENDENT PROTEIN DEACYLASE SIRTUIN-5, MITOCHONDRIAL-RELATED"/>
    <property type="match status" value="1"/>
</dbReference>
<keyword evidence="4" id="KW-0862">Zinc</keyword>
<evidence type="ECO:0000256" key="2">
    <source>
        <dbReference type="ARBA" id="ARBA00022679"/>
    </source>
</evidence>
<feature type="domain" description="Deacetylase sirtuin-type" evidence="5">
    <location>
        <begin position="2"/>
        <end position="276"/>
    </location>
</feature>
<protein>
    <recommendedName>
        <fullName evidence="1">protein acetyllysine N-acetyltransferase</fullName>
        <ecNumber evidence="1">2.3.1.286</ecNumber>
    </recommendedName>
</protein>
<feature type="binding site" evidence="4">
    <location>
        <position position="146"/>
    </location>
    <ligand>
        <name>Zn(2+)</name>
        <dbReference type="ChEBI" id="CHEBI:29105"/>
    </ligand>
</feature>
<proteinExistence type="predicted"/>
<dbReference type="Pfam" id="PF02146">
    <property type="entry name" value="SIR2"/>
    <property type="match status" value="1"/>
</dbReference>
<keyword evidence="3" id="KW-0520">NAD</keyword>
<dbReference type="GO" id="GO:0046872">
    <property type="term" value="F:metal ion binding"/>
    <property type="evidence" value="ECO:0007669"/>
    <property type="project" value="UniProtKB-KW"/>
</dbReference>
<evidence type="ECO:0000259" key="5">
    <source>
        <dbReference type="PROSITE" id="PS50305"/>
    </source>
</evidence>
<dbReference type="OrthoDB" id="9800582at2"/>
<evidence type="ECO:0000256" key="4">
    <source>
        <dbReference type="PROSITE-ProRule" id="PRU00236"/>
    </source>
</evidence>
<dbReference type="GO" id="GO:0017136">
    <property type="term" value="F:histone deacetylase activity, NAD-dependent"/>
    <property type="evidence" value="ECO:0007669"/>
    <property type="project" value="TreeGrafter"/>
</dbReference>
<evidence type="ECO:0000313" key="6">
    <source>
        <dbReference type="EMBL" id="QEI07901.1"/>
    </source>
</evidence>
<keyword evidence="2" id="KW-0808">Transferase</keyword>
<feature type="binding site" evidence="4">
    <location>
        <position position="177"/>
    </location>
    <ligand>
        <name>Zn(2+)</name>
        <dbReference type="ChEBI" id="CHEBI:29105"/>
    </ligand>
</feature>
<reference evidence="6 7" key="1">
    <citation type="submission" date="2019-08" db="EMBL/GenBank/DDBJ databases">
        <title>Amphibian skin-associated Pigmentiphaga: genome sequence and occurrence across geography and hosts.</title>
        <authorList>
            <person name="Bletz M.C."/>
            <person name="Bunk B."/>
            <person name="Sproeer C."/>
            <person name="Biwer P."/>
            <person name="Reiter S."/>
            <person name="Rabemananjara F.C.E."/>
            <person name="Schulz S."/>
            <person name="Overmann J."/>
            <person name="Vences M."/>
        </authorList>
    </citation>
    <scope>NUCLEOTIDE SEQUENCE [LARGE SCALE GENOMIC DNA]</scope>
    <source>
        <strain evidence="6 7">Mada1488</strain>
    </source>
</reference>
<accession>A0A5C0B4Y0</accession>
<dbReference type="Gene3D" id="3.30.1600.10">
    <property type="entry name" value="SIR2/SIRT2 'Small Domain"/>
    <property type="match status" value="1"/>
</dbReference>
<dbReference type="PANTHER" id="PTHR11085:SF4">
    <property type="entry name" value="NAD-DEPENDENT PROTEIN DEACYLASE"/>
    <property type="match status" value="1"/>
</dbReference>
<dbReference type="Proteomes" id="UP000325161">
    <property type="component" value="Chromosome"/>
</dbReference>
<dbReference type="Gene3D" id="3.40.50.1220">
    <property type="entry name" value="TPP-binding domain"/>
    <property type="match status" value="1"/>
</dbReference>
<dbReference type="GO" id="GO:0070403">
    <property type="term" value="F:NAD+ binding"/>
    <property type="evidence" value="ECO:0007669"/>
    <property type="project" value="InterPro"/>
</dbReference>
<dbReference type="InterPro" id="IPR050134">
    <property type="entry name" value="NAD-dep_sirtuin_deacylases"/>
</dbReference>
<dbReference type="InterPro" id="IPR003000">
    <property type="entry name" value="Sirtuin"/>
</dbReference>
<dbReference type="InterPro" id="IPR026591">
    <property type="entry name" value="Sirtuin_cat_small_dom_sf"/>
</dbReference>
<keyword evidence="7" id="KW-1185">Reference proteome</keyword>
<dbReference type="SUPFAM" id="SSF52467">
    <property type="entry name" value="DHS-like NAD/FAD-binding domain"/>
    <property type="match status" value="1"/>
</dbReference>
<feature type="active site" description="Proton acceptor" evidence="4">
    <location>
        <position position="134"/>
    </location>
</feature>
<dbReference type="EC" id="2.3.1.286" evidence="1"/>
<gene>
    <name evidence="6" type="ORF">FXN63_20200</name>
</gene>
<dbReference type="EMBL" id="CP043046">
    <property type="protein sequence ID" value="QEI07901.1"/>
    <property type="molecule type" value="Genomic_DNA"/>
</dbReference>
<dbReference type="RefSeq" id="WP_148816948.1">
    <property type="nucleotide sequence ID" value="NZ_CP043046.1"/>
</dbReference>
<feature type="binding site" evidence="4">
    <location>
        <position position="174"/>
    </location>
    <ligand>
        <name>Zn(2+)</name>
        <dbReference type="ChEBI" id="CHEBI:29105"/>
    </ligand>
</feature>